<proteinExistence type="predicted"/>
<evidence type="ECO:0000256" key="1">
    <source>
        <dbReference type="SAM" id="MobiDB-lite"/>
    </source>
</evidence>
<dbReference type="Proteomes" id="UP000682111">
    <property type="component" value="Unassembled WGS sequence"/>
</dbReference>
<sequence>MKKWFVILSLVLLLSACGSDEADKTSTNADPEAAKSEKTEQAESTEPSQEDLNESLKDEAVAANFVELNSDEAEVGLKVHATGEISNIQENGIFRTFTLTTDENDGTGMYSIKDLLKEEEYTEGDIVKVYGIYDGKDEVGFPVISSTVIEK</sequence>
<accession>A0A919WEX8</accession>
<feature type="signal peptide" evidence="2">
    <location>
        <begin position="1"/>
        <end position="21"/>
    </location>
</feature>
<dbReference type="EMBL" id="BORC01000001">
    <property type="protein sequence ID" value="GIN60549.1"/>
    <property type="molecule type" value="Genomic_DNA"/>
</dbReference>
<dbReference type="RefSeq" id="WP_212933197.1">
    <property type="nucleotide sequence ID" value="NZ_BORC01000001.1"/>
</dbReference>
<comment type="caution">
    <text evidence="3">The sequence shown here is derived from an EMBL/GenBank/DDBJ whole genome shotgun (WGS) entry which is preliminary data.</text>
</comment>
<protein>
    <submittedName>
        <fullName evidence="3">Uncharacterized protein</fullName>
    </submittedName>
</protein>
<evidence type="ECO:0000256" key="2">
    <source>
        <dbReference type="SAM" id="SignalP"/>
    </source>
</evidence>
<organism evidence="3 4">
    <name type="scientific">Robertmurraya siralis</name>
    <dbReference type="NCBI Taxonomy" id="77777"/>
    <lineage>
        <taxon>Bacteria</taxon>
        <taxon>Bacillati</taxon>
        <taxon>Bacillota</taxon>
        <taxon>Bacilli</taxon>
        <taxon>Bacillales</taxon>
        <taxon>Bacillaceae</taxon>
        <taxon>Robertmurraya</taxon>
    </lineage>
</organism>
<dbReference type="PROSITE" id="PS51257">
    <property type="entry name" value="PROKAR_LIPOPROTEIN"/>
    <property type="match status" value="1"/>
</dbReference>
<keyword evidence="2" id="KW-0732">Signal</keyword>
<feature type="chain" id="PRO_5039479764" evidence="2">
    <location>
        <begin position="22"/>
        <end position="151"/>
    </location>
</feature>
<evidence type="ECO:0000313" key="4">
    <source>
        <dbReference type="Proteomes" id="UP000682111"/>
    </source>
</evidence>
<evidence type="ECO:0000313" key="3">
    <source>
        <dbReference type="EMBL" id="GIN60549.1"/>
    </source>
</evidence>
<feature type="region of interest" description="Disordered" evidence="1">
    <location>
        <begin position="20"/>
        <end position="56"/>
    </location>
</feature>
<dbReference type="AlphaFoldDB" id="A0A919WEX8"/>
<gene>
    <name evidence="3" type="ORF">J27TS8_05420</name>
</gene>
<name>A0A919WEX8_9BACI</name>
<feature type="compositionally biased region" description="Basic and acidic residues" evidence="1">
    <location>
        <begin position="32"/>
        <end position="41"/>
    </location>
</feature>
<keyword evidence="4" id="KW-1185">Reference proteome</keyword>
<reference evidence="3" key="1">
    <citation type="submission" date="2021-03" db="EMBL/GenBank/DDBJ databases">
        <title>Antimicrobial resistance genes in bacteria isolated from Japanese honey, and their potential for conferring macrolide and lincosamide resistance in the American foulbrood pathogen Paenibacillus larvae.</title>
        <authorList>
            <person name="Okamoto M."/>
            <person name="Kumagai M."/>
            <person name="Kanamori H."/>
            <person name="Takamatsu D."/>
        </authorList>
    </citation>
    <scope>NUCLEOTIDE SEQUENCE</scope>
    <source>
        <strain evidence="3">J27TS8</strain>
    </source>
</reference>